<feature type="domain" description="PH" evidence="2">
    <location>
        <begin position="239"/>
        <end position="360"/>
    </location>
</feature>
<evidence type="ECO:0000313" key="3">
    <source>
        <dbReference type="RefSeq" id="XP_042624004.1"/>
    </source>
</evidence>
<dbReference type="RefSeq" id="XP_042624004.1">
    <property type="nucleotide sequence ID" value="XM_042768070.1"/>
</dbReference>
<sequence length="592" mass="68886">MADNNSAFFIHAAEEQMCSGYLYKSPPENQFKSQNSWKRRFFVLLKYRDNSCQLKYYKNEEKNKPLGDIDLSKITYMSLSPEMHDMWKWIQKNFRCSLSCVMFIKVLERDYFLIGENSWEMDKWFTALFDILNNRPHRLLDPKTFGSKRHMGEPLQSENDNKKKTEWGQTKYVTHELPSSVTHEPIYVSPIKLKSKTEITEINHEDNNTDELSSNNIRMSNKKKPTATSTFFSEPAMVEELYTGYLLKSPAQPALTKNIKSWKRRCFVLSKTREDFYQLTYDANNETKEIDLSKISLLFIGPEAHQKWDWIQKNFKCSPSSVLFLKVEDDTLKHSRDYFLIGENSDDVDGWLNAIVKVMKTQRSRNTLQDNRFRSASEPVKSLEPKVEDQPDDRRSAPELMLTYPSPYSHYDYPRKLSEPQVPVTLKNPVIEHKDEKDEMQDESAEDSSEYMCMASLQKALDVDQEKADTICMQKNTSINGHESSVCNGAVNQDEDNENKCETNTHVEKEICVSQSDLKNSLILTQEEGKPCVSDCQMIQNVSLFHKGDQILAFNDLLIDTVEEIQMYLRRLSKDEVKLTIRRLIGSQPLHS</sequence>
<feature type="region of interest" description="Disordered" evidence="1">
    <location>
        <begin position="143"/>
        <end position="162"/>
    </location>
</feature>
<feature type="compositionally biased region" description="Basic and acidic residues" evidence="1">
    <location>
        <begin position="371"/>
        <end position="397"/>
    </location>
</feature>
<organism evidence="3">
    <name type="scientific">Cyprinus carpio</name>
    <name type="common">Common carp</name>
    <dbReference type="NCBI Taxonomy" id="7962"/>
    <lineage>
        <taxon>Eukaryota</taxon>
        <taxon>Metazoa</taxon>
        <taxon>Chordata</taxon>
        <taxon>Craniata</taxon>
        <taxon>Vertebrata</taxon>
        <taxon>Euteleostomi</taxon>
        <taxon>Actinopterygii</taxon>
        <taxon>Neopterygii</taxon>
        <taxon>Teleostei</taxon>
        <taxon>Ostariophysi</taxon>
        <taxon>Cypriniformes</taxon>
        <taxon>Cyprinidae</taxon>
        <taxon>Cyprininae</taxon>
        <taxon>Cyprinus</taxon>
    </lineage>
</organism>
<dbReference type="Pfam" id="PF00169">
    <property type="entry name" value="PH"/>
    <property type="match status" value="1"/>
</dbReference>
<dbReference type="OrthoDB" id="9900190at2759"/>
<dbReference type="InterPro" id="IPR042986">
    <property type="entry name" value="PLEKHS1"/>
</dbReference>
<name>A0A9Q9YPI7_CYPCA</name>
<proteinExistence type="predicted"/>
<evidence type="ECO:0000256" key="1">
    <source>
        <dbReference type="SAM" id="MobiDB-lite"/>
    </source>
</evidence>
<dbReference type="PANTHER" id="PTHR47014">
    <property type="entry name" value="PLECKSTRIN HOMOLOGY DOMAIN-CONTAINING FAMILY S MEMBER 1"/>
    <property type="match status" value="1"/>
</dbReference>
<dbReference type="Proteomes" id="UP001155660">
    <property type="component" value="Chromosome A12"/>
</dbReference>
<gene>
    <name evidence="3" type="primary">LOC109099971</name>
</gene>
<dbReference type="GeneID" id="109099971"/>
<dbReference type="InterPro" id="IPR001849">
    <property type="entry name" value="PH_domain"/>
</dbReference>
<dbReference type="PANTHER" id="PTHR47014:SF1">
    <property type="entry name" value="PLECKSTRIN HOMOLOGY DOMAIN-CONTAINING FAMILY S MEMBER 1"/>
    <property type="match status" value="1"/>
</dbReference>
<feature type="domain" description="PH" evidence="2">
    <location>
        <begin position="15"/>
        <end position="133"/>
    </location>
</feature>
<dbReference type="AlphaFoldDB" id="A0A9Q9YPI7"/>
<dbReference type="PROSITE" id="PS50003">
    <property type="entry name" value="PH_DOMAIN"/>
    <property type="match status" value="2"/>
</dbReference>
<accession>A0A9Q9YPI7</accession>
<protein>
    <submittedName>
        <fullName evidence="3">Pleckstrin homology domain-containing family S member 1-like</fullName>
    </submittedName>
</protein>
<dbReference type="SMART" id="SM00233">
    <property type="entry name" value="PH"/>
    <property type="match status" value="2"/>
</dbReference>
<dbReference type="KEGG" id="ccar:109099971"/>
<feature type="region of interest" description="Disordered" evidence="1">
    <location>
        <begin position="367"/>
        <end position="400"/>
    </location>
</feature>
<evidence type="ECO:0000259" key="2">
    <source>
        <dbReference type="PROSITE" id="PS50003"/>
    </source>
</evidence>
<reference evidence="3" key="1">
    <citation type="submission" date="2025-08" db="UniProtKB">
        <authorList>
            <consortium name="RefSeq"/>
        </authorList>
    </citation>
    <scope>IDENTIFICATION</scope>
    <source>
        <tissue evidence="3">Muscle</tissue>
    </source>
</reference>